<sequence length="213" mass="23099">MYAISLTTIPPRYPTLPRVLAALVAQVPQPDAIFLTVPRRFARFDTAPLPALPFEVTLLQPETDAGPIAKLLPAAWKYDGDILICDDDWLYPPGWAARFIAAREEHPDAVIAGSSWGSERIGYRGGTILQGFAGALVPARVARQIPHPPEAARYVDDVWISAQLARLGVPVHTLGKAAPPAMPLDDPGALQSRSDRDRANRDAAGAVDVWEKL</sequence>
<accession>A0A845M9J9</accession>
<dbReference type="SUPFAM" id="SSF53448">
    <property type="entry name" value="Nucleotide-diphospho-sugar transferases"/>
    <property type="match status" value="1"/>
</dbReference>
<dbReference type="RefSeq" id="WP_161352584.1">
    <property type="nucleotide sequence ID" value="NZ_WTUX01000019.1"/>
</dbReference>
<dbReference type="InterPro" id="IPR029044">
    <property type="entry name" value="Nucleotide-diphossugar_trans"/>
</dbReference>
<evidence type="ECO:0000313" key="3">
    <source>
        <dbReference type="Proteomes" id="UP000467322"/>
    </source>
</evidence>
<gene>
    <name evidence="2" type="ORF">GQE99_15700</name>
</gene>
<evidence type="ECO:0008006" key="4">
    <source>
        <dbReference type="Google" id="ProtNLM"/>
    </source>
</evidence>
<organism evidence="2 3">
    <name type="scientific">Maritimibacter harenae</name>
    <dbReference type="NCBI Taxonomy" id="2606218"/>
    <lineage>
        <taxon>Bacteria</taxon>
        <taxon>Pseudomonadati</taxon>
        <taxon>Pseudomonadota</taxon>
        <taxon>Alphaproteobacteria</taxon>
        <taxon>Rhodobacterales</taxon>
        <taxon>Roseobacteraceae</taxon>
        <taxon>Maritimibacter</taxon>
    </lineage>
</organism>
<dbReference type="CDD" id="cd00761">
    <property type="entry name" value="Glyco_tranf_GTA_type"/>
    <property type="match status" value="1"/>
</dbReference>
<name>A0A845M9J9_9RHOB</name>
<keyword evidence="3" id="KW-1185">Reference proteome</keyword>
<proteinExistence type="predicted"/>
<feature type="region of interest" description="Disordered" evidence="1">
    <location>
        <begin position="178"/>
        <end position="213"/>
    </location>
</feature>
<evidence type="ECO:0000256" key="1">
    <source>
        <dbReference type="SAM" id="MobiDB-lite"/>
    </source>
</evidence>
<dbReference type="Proteomes" id="UP000467322">
    <property type="component" value="Unassembled WGS sequence"/>
</dbReference>
<protein>
    <recommendedName>
        <fullName evidence="4">Glycosyltransferase family 2 protein</fullName>
    </recommendedName>
</protein>
<dbReference type="AlphaFoldDB" id="A0A845M9J9"/>
<comment type="caution">
    <text evidence="2">The sequence shown here is derived from an EMBL/GenBank/DDBJ whole genome shotgun (WGS) entry which is preliminary data.</text>
</comment>
<reference evidence="2 3" key="1">
    <citation type="submission" date="2019-12" db="EMBL/GenBank/DDBJ databases">
        <title>Maritimibacter sp. nov. sp. isolated from sea sand.</title>
        <authorList>
            <person name="Kim J."/>
            <person name="Jeong S.E."/>
            <person name="Jung H.S."/>
            <person name="Jeon C.O."/>
        </authorList>
    </citation>
    <scope>NUCLEOTIDE SEQUENCE [LARGE SCALE GENOMIC DNA]</scope>
    <source>
        <strain evidence="2 3">DP07</strain>
    </source>
</reference>
<evidence type="ECO:0000313" key="2">
    <source>
        <dbReference type="EMBL" id="MZR14463.1"/>
    </source>
</evidence>
<dbReference type="EMBL" id="WTUX01000019">
    <property type="protein sequence ID" value="MZR14463.1"/>
    <property type="molecule type" value="Genomic_DNA"/>
</dbReference>
<feature type="compositionally biased region" description="Low complexity" evidence="1">
    <location>
        <begin position="202"/>
        <end position="213"/>
    </location>
</feature>